<keyword evidence="3" id="KW-0946">Virion</keyword>
<dbReference type="GO" id="GO:0005507">
    <property type="term" value="F:copper ion binding"/>
    <property type="evidence" value="ECO:0007669"/>
    <property type="project" value="InterPro"/>
</dbReference>
<dbReference type="RefSeq" id="WP_242617974.1">
    <property type="nucleotide sequence ID" value="NZ_SHKW01000001.1"/>
</dbReference>
<dbReference type="AlphaFoldDB" id="A0A4Q7YV76"/>
<dbReference type="SUPFAM" id="SSF49503">
    <property type="entry name" value="Cupredoxins"/>
    <property type="match status" value="3"/>
</dbReference>
<protein>
    <submittedName>
        <fullName evidence="3">Spore coat protein A</fullName>
    </submittedName>
</protein>
<name>A0A4Q7YV76_9BACT</name>
<feature type="domain" description="Plastocyanin-like" evidence="1">
    <location>
        <begin position="401"/>
        <end position="528"/>
    </location>
</feature>
<dbReference type="PROSITE" id="PS51318">
    <property type="entry name" value="TAT"/>
    <property type="match status" value="1"/>
</dbReference>
<dbReference type="PANTHER" id="PTHR48267:SF1">
    <property type="entry name" value="BILIRUBIN OXIDASE"/>
    <property type="match status" value="1"/>
</dbReference>
<dbReference type="Gene3D" id="2.60.40.420">
    <property type="entry name" value="Cupredoxins - blue copper proteins"/>
    <property type="match status" value="3"/>
</dbReference>
<proteinExistence type="predicted"/>
<reference evidence="3 4" key="1">
    <citation type="submission" date="2019-02" db="EMBL/GenBank/DDBJ databases">
        <title>Genomic Encyclopedia of Archaeal and Bacterial Type Strains, Phase II (KMG-II): from individual species to whole genera.</title>
        <authorList>
            <person name="Goeker M."/>
        </authorList>
    </citation>
    <scope>NUCLEOTIDE SEQUENCE [LARGE SCALE GENOMIC DNA]</scope>
    <source>
        <strain evidence="3 4">DSM 18101</strain>
    </source>
</reference>
<dbReference type="InterPro" id="IPR045087">
    <property type="entry name" value="Cu-oxidase_fam"/>
</dbReference>
<dbReference type="Pfam" id="PF07731">
    <property type="entry name" value="Cu-oxidase_2"/>
    <property type="match status" value="1"/>
</dbReference>
<dbReference type="CDD" id="cd13891">
    <property type="entry name" value="CuRO_3_CotA_like"/>
    <property type="match status" value="1"/>
</dbReference>
<evidence type="ECO:0000313" key="4">
    <source>
        <dbReference type="Proteomes" id="UP000292958"/>
    </source>
</evidence>
<dbReference type="InterPro" id="IPR006311">
    <property type="entry name" value="TAT_signal"/>
</dbReference>
<accession>A0A4Q7YV76</accession>
<dbReference type="EMBL" id="SHKW01000001">
    <property type="protein sequence ID" value="RZU41782.1"/>
    <property type="molecule type" value="Genomic_DNA"/>
</dbReference>
<sequence length="533" mass="60397">MISRRSFLQRAGVLATGLSLEKSAVASGMVAPSMALDPSMLKPFVDPLPLPAVMKNSGIRPDPDDAAKSVPFYRVAMEEIHQKVHRDLPPTRMWGFNGSSPGPIFETRSGQGLMVEWANQLPGKHFLPIDHTLHGAETDKPEVRCVIHLHGGRTPPTSDGYPEDWVVPGKSLLYHYPNKQNAALLFYHDHTMGINRLNIYAGLQGMFVIRDEVEDALNLPKGRYEIPLMLFDRFLRSDGQLEYPVSGDPKSPWVPEVYSNVMLANGRLFPYLEVEPRRYRFRVMNGSNARFFRLSFGDLLELHVIGGDQGLLQAPVKTQHALLTPAERTDIVFDFSKHAGEKIVLKSDSFDIMEFRVAAPGAKDSSSLPAMLRPVARIPESNAVRTRRLTLDETMNKVQESMGMLLNNTPWHMPVTEKPVIDTTEIWELVNLTEDTHPIHLHLVKFQVLDRRSFDVFHFQDTGEMRYTNRAIPAGPEEAGWKDTVRCEKGHVTRIIVPFEGYTGRYVWHCHLLEHEDNEMMRPFEVVEQGHDG</sequence>
<organism evidence="3 4">
    <name type="scientific">Edaphobacter modestus</name>
    <dbReference type="NCBI Taxonomy" id="388466"/>
    <lineage>
        <taxon>Bacteria</taxon>
        <taxon>Pseudomonadati</taxon>
        <taxon>Acidobacteriota</taxon>
        <taxon>Terriglobia</taxon>
        <taxon>Terriglobales</taxon>
        <taxon>Acidobacteriaceae</taxon>
        <taxon>Edaphobacter</taxon>
    </lineage>
</organism>
<dbReference type="Pfam" id="PF07732">
    <property type="entry name" value="Cu-oxidase_3"/>
    <property type="match status" value="1"/>
</dbReference>
<evidence type="ECO:0000259" key="1">
    <source>
        <dbReference type="Pfam" id="PF07731"/>
    </source>
</evidence>
<dbReference type="InterPro" id="IPR011706">
    <property type="entry name" value="Cu-oxidase_C"/>
</dbReference>
<evidence type="ECO:0000259" key="2">
    <source>
        <dbReference type="Pfam" id="PF07732"/>
    </source>
</evidence>
<dbReference type="CDD" id="cd13844">
    <property type="entry name" value="CuRO_1_BOD_CotA_like"/>
    <property type="match status" value="1"/>
</dbReference>
<feature type="domain" description="Plastocyanin-like" evidence="2">
    <location>
        <begin position="145"/>
        <end position="212"/>
    </location>
</feature>
<dbReference type="InterPro" id="IPR011707">
    <property type="entry name" value="Cu-oxidase-like_N"/>
</dbReference>
<keyword evidence="3" id="KW-0167">Capsid protein</keyword>
<dbReference type="Proteomes" id="UP000292958">
    <property type="component" value="Unassembled WGS sequence"/>
</dbReference>
<comment type="caution">
    <text evidence="3">The sequence shown here is derived from an EMBL/GenBank/DDBJ whole genome shotgun (WGS) entry which is preliminary data.</text>
</comment>
<dbReference type="GO" id="GO:0016491">
    <property type="term" value="F:oxidoreductase activity"/>
    <property type="evidence" value="ECO:0007669"/>
    <property type="project" value="InterPro"/>
</dbReference>
<dbReference type="PANTHER" id="PTHR48267">
    <property type="entry name" value="CUPREDOXIN SUPERFAMILY PROTEIN"/>
    <property type="match status" value="1"/>
</dbReference>
<keyword evidence="4" id="KW-1185">Reference proteome</keyword>
<evidence type="ECO:0000313" key="3">
    <source>
        <dbReference type="EMBL" id="RZU41782.1"/>
    </source>
</evidence>
<gene>
    <name evidence="3" type="ORF">BDD14_3318</name>
</gene>
<dbReference type="InterPro" id="IPR008972">
    <property type="entry name" value="Cupredoxin"/>
</dbReference>